<dbReference type="EMBL" id="JPVP01000059">
    <property type="protein sequence ID" value="KGR82724.1"/>
    <property type="molecule type" value="Genomic_DNA"/>
</dbReference>
<evidence type="ECO:0000256" key="1">
    <source>
        <dbReference type="PIRNR" id="PIRNR016897"/>
    </source>
</evidence>
<dbReference type="OrthoDB" id="9799580at2"/>
<evidence type="ECO:0000313" key="2">
    <source>
        <dbReference type="EMBL" id="KGR82724.1"/>
    </source>
</evidence>
<dbReference type="InterPro" id="IPR006699">
    <property type="entry name" value="GlpP"/>
</dbReference>
<protein>
    <recommendedName>
        <fullName evidence="1">Glycerol uptake operon antiterminator regulatory protein</fullName>
    </recommendedName>
</protein>
<sequence>MLNVFHERLEKHRLIAAIKEPKALEKAVKYKDNLSAVILMTGNILTVHQYVKLLHDAGLPVILHVEKIGGLQLDQYGIDFLYNIVKPFAIVTTKSNVIKKAKQKKMFVVQRVFLIDTEVYCQLEQSVNDSAADMIEIMPCRAPDFIRKLSLVTDKPLLTGGLLNTEKDAIEALQSGAAAVTTSNTELWKRSIHNYDTIT</sequence>
<dbReference type="GO" id="GO:0006071">
    <property type="term" value="P:glycerol metabolic process"/>
    <property type="evidence" value="ECO:0007669"/>
    <property type="project" value="UniProtKB-UniRule"/>
</dbReference>
<dbReference type="GO" id="GO:0006355">
    <property type="term" value="P:regulation of DNA-templated transcription"/>
    <property type="evidence" value="ECO:0007669"/>
    <property type="project" value="InterPro"/>
</dbReference>
<dbReference type="Gene3D" id="3.20.20.70">
    <property type="entry name" value="Aldolase class I"/>
    <property type="match status" value="1"/>
</dbReference>
<dbReference type="STRING" id="1220589.CD32_17885"/>
<gene>
    <name evidence="2" type="ORF">CD32_17885</name>
</gene>
<comment type="function">
    <text evidence="1">Regulates expression of the glpD operon. In the presence of glycerol 3-phosphate (G3P) causes antitermination of transcription of glpD at the inverted repeat of the leader region to enhance its transcription. Binds and stabilizes glpD leader mRNA.</text>
</comment>
<proteinExistence type="predicted"/>
<dbReference type="PANTHER" id="PTHR35787">
    <property type="entry name" value="GLYCEROL UPTAKE OPERON ANTITERMINATOR REGULATORY PROTEIN"/>
    <property type="match status" value="1"/>
</dbReference>
<keyword evidence="1" id="KW-0319">Glycerol metabolism</keyword>
<reference evidence="2 3" key="1">
    <citation type="submission" date="2014-02" db="EMBL/GenBank/DDBJ databases">
        <title>Draft genome sequence of Lysinibacillus odysseyi NBRC 100172.</title>
        <authorList>
            <person name="Zhang F."/>
            <person name="Wang G."/>
            <person name="Zhang L."/>
        </authorList>
    </citation>
    <scope>NUCLEOTIDE SEQUENCE [LARGE SCALE GENOMIC DNA]</scope>
    <source>
        <strain evidence="2 3">NBRC 100172</strain>
    </source>
</reference>
<organism evidence="2 3">
    <name type="scientific">Lysinibacillus odysseyi 34hs-1 = NBRC 100172</name>
    <dbReference type="NCBI Taxonomy" id="1220589"/>
    <lineage>
        <taxon>Bacteria</taxon>
        <taxon>Bacillati</taxon>
        <taxon>Bacillota</taxon>
        <taxon>Bacilli</taxon>
        <taxon>Bacillales</taxon>
        <taxon>Bacillaceae</taxon>
        <taxon>Lysinibacillus</taxon>
    </lineage>
</organism>
<comment type="caution">
    <text evidence="2">The sequence shown here is derived from an EMBL/GenBank/DDBJ whole genome shotgun (WGS) entry which is preliminary data.</text>
</comment>
<keyword evidence="3" id="KW-1185">Reference proteome</keyword>
<accession>A0A0A3IDA9</accession>
<dbReference type="eggNOG" id="COG1954">
    <property type="taxonomic scope" value="Bacteria"/>
</dbReference>
<dbReference type="SUPFAM" id="SSF110391">
    <property type="entry name" value="GlpP-like"/>
    <property type="match status" value="1"/>
</dbReference>
<name>A0A0A3IDA9_9BACI</name>
<keyword evidence="1" id="KW-0804">Transcription</keyword>
<dbReference type="Proteomes" id="UP000030437">
    <property type="component" value="Unassembled WGS sequence"/>
</dbReference>
<dbReference type="InterPro" id="IPR013785">
    <property type="entry name" value="Aldolase_TIM"/>
</dbReference>
<dbReference type="RefSeq" id="WP_036157162.1">
    <property type="nucleotide sequence ID" value="NZ_AVCX01000002.1"/>
</dbReference>
<dbReference type="PIRSF" id="PIRSF016897">
    <property type="entry name" value="GlpP"/>
    <property type="match status" value="1"/>
</dbReference>
<keyword evidence="1" id="KW-0694">RNA-binding</keyword>
<dbReference type="PANTHER" id="PTHR35787:SF1">
    <property type="entry name" value="GLYCEROL UPTAKE OPERON ANTITERMINATOR REGULATORY PROTEIN"/>
    <property type="match status" value="1"/>
</dbReference>
<evidence type="ECO:0000313" key="3">
    <source>
        <dbReference type="Proteomes" id="UP000030437"/>
    </source>
</evidence>
<dbReference type="Pfam" id="PF04309">
    <property type="entry name" value="G3P_antiterm"/>
    <property type="match status" value="1"/>
</dbReference>
<dbReference type="AlphaFoldDB" id="A0A0A3IDA9"/>
<dbReference type="GO" id="GO:0003723">
    <property type="term" value="F:RNA binding"/>
    <property type="evidence" value="ECO:0007669"/>
    <property type="project" value="UniProtKB-KW"/>
</dbReference>
<keyword evidence="1" id="KW-0805">Transcription regulation</keyword>